<keyword evidence="3" id="KW-1185">Reference proteome</keyword>
<protein>
    <submittedName>
        <fullName evidence="2">Uncharacterized protein</fullName>
    </submittedName>
</protein>
<feature type="region of interest" description="Disordered" evidence="1">
    <location>
        <begin position="1"/>
        <end position="28"/>
    </location>
</feature>
<dbReference type="AlphaFoldDB" id="A0A6G1CCH2"/>
<accession>A0A6G1CCH2</accession>
<proteinExistence type="predicted"/>
<evidence type="ECO:0000256" key="1">
    <source>
        <dbReference type="SAM" id="MobiDB-lite"/>
    </source>
</evidence>
<sequence>MAAAAAGCRSQKPYRTGDPGGEGGSPLELERSALTSTLLLCCLVVLEPDLNLFKLRFLLLQELHQNCHLVHGSRVVKTKEHDPSPYLEEDPRGDELPVTLPEKDSESAALPHLVQDYNAQRSSGQRQQQKEHIGKLLAGTGYSRALWPELGAYLVRANVKKELELQLLSWVWEL</sequence>
<dbReference type="Proteomes" id="UP000479710">
    <property type="component" value="Unassembled WGS sequence"/>
</dbReference>
<evidence type="ECO:0000313" key="3">
    <source>
        <dbReference type="Proteomes" id="UP000479710"/>
    </source>
</evidence>
<name>A0A6G1CCH2_9ORYZ</name>
<evidence type="ECO:0000313" key="2">
    <source>
        <dbReference type="EMBL" id="KAF0897707.1"/>
    </source>
</evidence>
<feature type="region of interest" description="Disordered" evidence="1">
    <location>
        <begin position="78"/>
        <end position="100"/>
    </location>
</feature>
<gene>
    <name evidence="2" type="ORF">E2562_000423</name>
</gene>
<comment type="caution">
    <text evidence="2">The sequence shown here is derived from an EMBL/GenBank/DDBJ whole genome shotgun (WGS) entry which is preliminary data.</text>
</comment>
<organism evidence="2 3">
    <name type="scientific">Oryza meyeriana var. granulata</name>
    <dbReference type="NCBI Taxonomy" id="110450"/>
    <lineage>
        <taxon>Eukaryota</taxon>
        <taxon>Viridiplantae</taxon>
        <taxon>Streptophyta</taxon>
        <taxon>Embryophyta</taxon>
        <taxon>Tracheophyta</taxon>
        <taxon>Spermatophyta</taxon>
        <taxon>Magnoliopsida</taxon>
        <taxon>Liliopsida</taxon>
        <taxon>Poales</taxon>
        <taxon>Poaceae</taxon>
        <taxon>BOP clade</taxon>
        <taxon>Oryzoideae</taxon>
        <taxon>Oryzeae</taxon>
        <taxon>Oryzinae</taxon>
        <taxon>Oryza</taxon>
        <taxon>Oryza meyeriana</taxon>
    </lineage>
</organism>
<dbReference type="EMBL" id="SPHZ02000009">
    <property type="protein sequence ID" value="KAF0897707.1"/>
    <property type="molecule type" value="Genomic_DNA"/>
</dbReference>
<reference evidence="2 3" key="1">
    <citation type="submission" date="2019-11" db="EMBL/GenBank/DDBJ databases">
        <title>Whole genome sequence of Oryza granulata.</title>
        <authorList>
            <person name="Li W."/>
        </authorList>
    </citation>
    <scope>NUCLEOTIDE SEQUENCE [LARGE SCALE GENOMIC DNA]</scope>
    <source>
        <strain evidence="3">cv. Menghai</strain>
        <tissue evidence="2">Leaf</tissue>
    </source>
</reference>